<keyword evidence="1" id="KW-0472">Membrane</keyword>
<dbReference type="OrthoDB" id="488316at2759"/>
<keyword evidence="4" id="KW-1185">Reference proteome</keyword>
<gene>
    <name evidence="2" type="ORF">C1SCF055_LOCUS30236</name>
</gene>
<keyword evidence="1" id="KW-0812">Transmembrane</keyword>
<dbReference type="Proteomes" id="UP001152797">
    <property type="component" value="Unassembled WGS sequence"/>
</dbReference>
<sequence>MVAPALKLTNLQVAMLLALGAPCILVHMLDYVSMTSDASYRKDLQCFEIFAGTSGVYKAFRRRGLAAARYDVDLDKDSMDFTSVLGLLVALQYVLRMAPGSLLYSGLPCSLHVWIARGSSLKTRCNPRGNLLKSCVREANLIACRFSMVVLVCLVRQIWHLTEQPGSSVARHLPYLELALHPDRMMMGFQSSLCQYFWMGLFGHRSLKRSMAFGTSCWAHMLSLQARLTKADREEHRWSSAGNTKVTRNRQGKVKNVSGGPKLKETQSYPSKFCSRVCSLHKTWCLDTNSVPAIPDRHQLEHGPHNFADKSIWDDAQLEDLLKFIQQEMLLEHFVPRSTVPLQTAPISHDQVGVYFSCLNAESGPKRKRGQ</sequence>
<dbReference type="AlphaFoldDB" id="A0A9P1G9A6"/>
<reference evidence="2" key="1">
    <citation type="submission" date="2022-10" db="EMBL/GenBank/DDBJ databases">
        <authorList>
            <person name="Chen Y."/>
            <person name="Dougan E. K."/>
            <person name="Chan C."/>
            <person name="Rhodes N."/>
            <person name="Thang M."/>
        </authorList>
    </citation>
    <scope>NUCLEOTIDE SEQUENCE</scope>
</reference>
<keyword evidence="1" id="KW-1133">Transmembrane helix</keyword>
<dbReference type="EMBL" id="CAMXCT030003435">
    <property type="protein sequence ID" value="CAL4791763.1"/>
    <property type="molecule type" value="Genomic_DNA"/>
</dbReference>
<evidence type="ECO:0000313" key="3">
    <source>
        <dbReference type="EMBL" id="CAL4791763.1"/>
    </source>
</evidence>
<evidence type="ECO:0000313" key="2">
    <source>
        <dbReference type="EMBL" id="CAI4004451.1"/>
    </source>
</evidence>
<dbReference type="EMBL" id="CAMXCT010003435">
    <property type="protein sequence ID" value="CAI4004451.1"/>
    <property type="molecule type" value="Genomic_DNA"/>
</dbReference>
<name>A0A9P1G9A6_9DINO</name>
<feature type="transmembrane region" description="Helical" evidence="1">
    <location>
        <begin position="12"/>
        <end position="32"/>
    </location>
</feature>
<accession>A0A9P1G9A6</accession>
<organism evidence="2">
    <name type="scientific">Cladocopium goreaui</name>
    <dbReference type="NCBI Taxonomy" id="2562237"/>
    <lineage>
        <taxon>Eukaryota</taxon>
        <taxon>Sar</taxon>
        <taxon>Alveolata</taxon>
        <taxon>Dinophyceae</taxon>
        <taxon>Suessiales</taxon>
        <taxon>Symbiodiniaceae</taxon>
        <taxon>Cladocopium</taxon>
    </lineage>
</organism>
<reference evidence="3 4" key="2">
    <citation type="submission" date="2024-05" db="EMBL/GenBank/DDBJ databases">
        <authorList>
            <person name="Chen Y."/>
            <person name="Shah S."/>
            <person name="Dougan E. K."/>
            <person name="Thang M."/>
            <person name="Chan C."/>
        </authorList>
    </citation>
    <scope>NUCLEOTIDE SEQUENCE [LARGE SCALE GENOMIC DNA]</scope>
</reference>
<evidence type="ECO:0000313" key="4">
    <source>
        <dbReference type="Proteomes" id="UP001152797"/>
    </source>
</evidence>
<comment type="caution">
    <text evidence="2">The sequence shown here is derived from an EMBL/GenBank/DDBJ whole genome shotgun (WGS) entry which is preliminary data.</text>
</comment>
<proteinExistence type="predicted"/>
<protein>
    <submittedName>
        <fullName evidence="2">Uncharacterized protein</fullName>
    </submittedName>
</protein>
<evidence type="ECO:0000256" key="1">
    <source>
        <dbReference type="SAM" id="Phobius"/>
    </source>
</evidence>
<dbReference type="EMBL" id="CAMXCT020003435">
    <property type="protein sequence ID" value="CAL1157826.1"/>
    <property type="molecule type" value="Genomic_DNA"/>
</dbReference>